<comment type="function">
    <text evidence="5">Responsible for synthesis of pseudouridine from uracil-55 in the psi GC loop of transfer RNAs.</text>
</comment>
<comment type="similarity">
    <text evidence="2 5">Belongs to the pseudouridine synthase TruB family. Type 1 subfamily.</text>
</comment>
<dbReference type="GO" id="GO:1990481">
    <property type="term" value="P:mRNA pseudouridine synthesis"/>
    <property type="evidence" value="ECO:0007669"/>
    <property type="project" value="TreeGrafter"/>
</dbReference>
<comment type="caution">
    <text evidence="8">The sequence shown here is derived from an EMBL/GenBank/DDBJ whole genome shotgun (WGS) entry which is preliminary data.</text>
</comment>
<dbReference type="Gene3D" id="3.30.2350.10">
    <property type="entry name" value="Pseudouridine synthase"/>
    <property type="match status" value="1"/>
</dbReference>
<dbReference type="EMBL" id="LGFU01000024">
    <property type="protein sequence ID" value="KUK46491.1"/>
    <property type="molecule type" value="Genomic_DNA"/>
</dbReference>
<evidence type="ECO:0000256" key="1">
    <source>
        <dbReference type="ARBA" id="ARBA00000385"/>
    </source>
</evidence>
<evidence type="ECO:0000256" key="4">
    <source>
        <dbReference type="ARBA" id="ARBA00023235"/>
    </source>
</evidence>
<evidence type="ECO:0000259" key="7">
    <source>
        <dbReference type="Pfam" id="PF16198"/>
    </source>
</evidence>
<dbReference type="PANTHER" id="PTHR13767:SF2">
    <property type="entry name" value="PSEUDOURIDYLATE SYNTHASE TRUB1"/>
    <property type="match status" value="1"/>
</dbReference>
<dbReference type="PANTHER" id="PTHR13767">
    <property type="entry name" value="TRNA-PSEUDOURIDINE SYNTHASE"/>
    <property type="match status" value="1"/>
</dbReference>
<keyword evidence="4 5" id="KW-0413">Isomerase</keyword>
<feature type="domain" description="tRNA pseudouridylate synthase B C-terminal" evidence="7">
    <location>
        <begin position="182"/>
        <end position="228"/>
    </location>
</feature>
<evidence type="ECO:0000313" key="9">
    <source>
        <dbReference type="Proteomes" id="UP000064249"/>
    </source>
</evidence>
<gene>
    <name evidence="5" type="primary">truB</name>
    <name evidence="8" type="ORF">XD73_0631</name>
</gene>
<name>A0A101FY27_9CHLR</name>
<dbReference type="GO" id="GO:0003723">
    <property type="term" value="F:RNA binding"/>
    <property type="evidence" value="ECO:0007669"/>
    <property type="project" value="InterPro"/>
</dbReference>
<feature type="domain" description="Pseudouridine synthase II N-terminal" evidence="6">
    <location>
        <begin position="34"/>
        <end position="181"/>
    </location>
</feature>
<evidence type="ECO:0000256" key="3">
    <source>
        <dbReference type="ARBA" id="ARBA00022694"/>
    </source>
</evidence>
<dbReference type="HAMAP" id="MF_01080">
    <property type="entry name" value="TruB_bact"/>
    <property type="match status" value="1"/>
</dbReference>
<sequence>MDDRRNQLKDTVSGVLVVDKPIGITSHDVVQIIRRGTRIKRAGHTGTLDPRASGVLVILLGPAVRLSEYVSAEDKRYQAVIQLGKKTDTYDEEGVITGTSPVDISTEQFEEALKGFIGEIEQVPPPYSAVKVNGRKAYEMARKGEEVELEPRIIHVHDLELLEWDPPQALVDVHCSSGTYVRSLANDLGEVLGCGAMLAGLRRTKSGKFTLKDAIPLRKLTEAFEDGTWYKYLIPAADALGEWPTIYLTPEEVDLVRHGHRIARPEKIGDLARAITDQSELVALMQYDEESGEYQPKKVFFS</sequence>
<dbReference type="Pfam" id="PF16198">
    <property type="entry name" value="TruB_C_2"/>
    <property type="match status" value="1"/>
</dbReference>
<organism evidence="8 9">
    <name type="scientific">Anaerolinea thermophila</name>
    <dbReference type="NCBI Taxonomy" id="167964"/>
    <lineage>
        <taxon>Bacteria</taxon>
        <taxon>Bacillati</taxon>
        <taxon>Chloroflexota</taxon>
        <taxon>Anaerolineae</taxon>
        <taxon>Anaerolineales</taxon>
        <taxon>Anaerolineaceae</taxon>
        <taxon>Anaerolinea</taxon>
    </lineage>
</organism>
<dbReference type="InterPro" id="IPR020103">
    <property type="entry name" value="PsdUridine_synth_cat_dom_sf"/>
</dbReference>
<dbReference type="GO" id="GO:0160148">
    <property type="term" value="F:tRNA pseudouridine(55) synthase activity"/>
    <property type="evidence" value="ECO:0007669"/>
    <property type="project" value="UniProtKB-EC"/>
</dbReference>
<dbReference type="NCBIfam" id="TIGR00431">
    <property type="entry name" value="TruB"/>
    <property type="match status" value="1"/>
</dbReference>
<proteinExistence type="inferred from homology"/>
<protein>
    <recommendedName>
        <fullName evidence="5">tRNA pseudouridine synthase B</fullName>
        <ecNumber evidence="5">5.4.99.25</ecNumber>
    </recommendedName>
    <alternativeName>
        <fullName evidence="5">tRNA pseudouridine(55) synthase</fullName>
        <shortName evidence="5">Psi55 synthase</shortName>
    </alternativeName>
    <alternativeName>
        <fullName evidence="5">tRNA pseudouridylate synthase</fullName>
    </alternativeName>
    <alternativeName>
        <fullName evidence="5">tRNA-uridine isomerase</fullName>
    </alternativeName>
</protein>
<dbReference type="AlphaFoldDB" id="A0A101FY27"/>
<dbReference type="PATRIC" id="fig|167964.4.peg.1363"/>
<dbReference type="EC" id="5.4.99.25" evidence="5"/>
<evidence type="ECO:0000256" key="5">
    <source>
        <dbReference type="HAMAP-Rule" id="MF_01080"/>
    </source>
</evidence>
<dbReference type="InterPro" id="IPR014780">
    <property type="entry name" value="tRNA_psdUridine_synth_TruB"/>
</dbReference>
<evidence type="ECO:0000256" key="2">
    <source>
        <dbReference type="ARBA" id="ARBA00005642"/>
    </source>
</evidence>
<dbReference type="InterPro" id="IPR002501">
    <property type="entry name" value="PsdUridine_synth_N"/>
</dbReference>
<accession>A0A101FY27</accession>
<dbReference type="Proteomes" id="UP000064249">
    <property type="component" value="Unassembled WGS sequence"/>
</dbReference>
<feature type="active site" description="Nucleophile" evidence="5">
    <location>
        <position position="49"/>
    </location>
</feature>
<evidence type="ECO:0000313" key="8">
    <source>
        <dbReference type="EMBL" id="KUK46491.1"/>
    </source>
</evidence>
<dbReference type="GO" id="GO:0031119">
    <property type="term" value="P:tRNA pseudouridine synthesis"/>
    <property type="evidence" value="ECO:0007669"/>
    <property type="project" value="UniProtKB-UniRule"/>
</dbReference>
<comment type="catalytic activity">
    <reaction evidence="1 5">
        <text>uridine(55) in tRNA = pseudouridine(55) in tRNA</text>
        <dbReference type="Rhea" id="RHEA:42532"/>
        <dbReference type="Rhea" id="RHEA-COMP:10101"/>
        <dbReference type="Rhea" id="RHEA-COMP:10102"/>
        <dbReference type="ChEBI" id="CHEBI:65314"/>
        <dbReference type="ChEBI" id="CHEBI:65315"/>
        <dbReference type="EC" id="5.4.99.25"/>
    </reaction>
</comment>
<dbReference type="InterPro" id="IPR032819">
    <property type="entry name" value="TruB_C"/>
</dbReference>
<dbReference type="SUPFAM" id="SSF55120">
    <property type="entry name" value="Pseudouridine synthase"/>
    <property type="match status" value="1"/>
</dbReference>
<reference evidence="8 9" key="1">
    <citation type="journal article" date="2015" name="MBio">
        <title>Genome-Resolved Metagenomic Analysis Reveals Roles for Candidate Phyla and Other Microbial Community Members in Biogeochemical Transformations in Oil Reservoirs.</title>
        <authorList>
            <person name="Hu P."/>
            <person name="Tom L."/>
            <person name="Singh A."/>
            <person name="Thomas B.C."/>
            <person name="Baker B.J."/>
            <person name="Piceno Y.M."/>
            <person name="Andersen G.L."/>
            <person name="Banfield J.F."/>
        </authorList>
    </citation>
    <scope>NUCLEOTIDE SEQUENCE [LARGE SCALE GENOMIC DNA]</scope>
    <source>
        <strain evidence="8">46_16</strain>
    </source>
</reference>
<dbReference type="Pfam" id="PF01509">
    <property type="entry name" value="TruB_N"/>
    <property type="match status" value="1"/>
</dbReference>
<evidence type="ECO:0000259" key="6">
    <source>
        <dbReference type="Pfam" id="PF01509"/>
    </source>
</evidence>
<dbReference type="CDD" id="cd02573">
    <property type="entry name" value="PseudoU_synth_EcTruB"/>
    <property type="match status" value="1"/>
</dbReference>
<keyword evidence="3 5" id="KW-0819">tRNA processing</keyword>